<reference evidence="1 2" key="1">
    <citation type="journal article" date="2013" name="Genome Biol. Evol.">
        <title>Comparison of metabolic capacities and inference of gene content evolution in mosquito-associated Spiroplasma diminutum and S. taiwanense.</title>
        <authorList>
            <person name="Lo W.S."/>
            <person name="Ku C."/>
            <person name="Chen L.L."/>
            <person name="Chang T.H."/>
            <person name="Kuo C.H."/>
        </authorList>
    </citation>
    <scope>NUCLEOTIDE SEQUENCE [LARGE SCALE GENOMIC DNA]</scope>
    <source>
        <strain evidence="1">CT-1</strain>
    </source>
</reference>
<protein>
    <submittedName>
        <fullName evidence="1">Uncharacterized protein</fullName>
    </submittedName>
</protein>
<accession>S5LU97</accession>
<gene>
    <name evidence="1" type="ORF">STAIW_v1c07270</name>
</gene>
<keyword evidence="2" id="KW-1185">Reference proteome</keyword>
<dbReference type="RefSeq" id="WP_020834478.1">
    <property type="nucleotide sequence ID" value="NC_021846.1"/>
</dbReference>
<evidence type="ECO:0000313" key="1">
    <source>
        <dbReference type="EMBL" id="AGR41339.1"/>
    </source>
</evidence>
<dbReference type="PATRIC" id="fig|1276220.3.peg.742"/>
<dbReference type="AlphaFoldDB" id="S5LU97"/>
<organism evidence="1 2">
    <name type="scientific">Spiroplasma taiwanense CT-1</name>
    <dbReference type="NCBI Taxonomy" id="1276220"/>
    <lineage>
        <taxon>Bacteria</taxon>
        <taxon>Bacillati</taxon>
        <taxon>Mycoplasmatota</taxon>
        <taxon>Mollicutes</taxon>
        <taxon>Entomoplasmatales</taxon>
        <taxon>Spiroplasmataceae</taxon>
        <taxon>Spiroplasma</taxon>
    </lineage>
</organism>
<dbReference type="HOGENOM" id="CLU_2865577_0_0_14"/>
<dbReference type="KEGG" id="stai:STAIW_v1c07270"/>
<name>S5LU97_9MOLU</name>
<proteinExistence type="predicted"/>
<evidence type="ECO:0000313" key="2">
    <source>
        <dbReference type="Proteomes" id="UP000014984"/>
    </source>
</evidence>
<sequence>MRKDQISEVDKIYIFMSKVLEDKSTIEDISKIFAEYLPQIEKLIGSDFVNSLYKLNIITILLRA</sequence>
<dbReference type="Proteomes" id="UP000014984">
    <property type="component" value="Chromosome"/>
</dbReference>
<dbReference type="EMBL" id="CP005074">
    <property type="protein sequence ID" value="AGR41339.1"/>
    <property type="molecule type" value="Genomic_DNA"/>
</dbReference>